<dbReference type="Proteomes" id="UP000325641">
    <property type="component" value="Chromosome"/>
</dbReference>
<protein>
    <submittedName>
        <fullName evidence="1">Uncharacterized protein</fullName>
    </submittedName>
</protein>
<evidence type="ECO:0000313" key="2">
    <source>
        <dbReference type="Proteomes" id="UP000325641"/>
    </source>
</evidence>
<dbReference type="AlphaFoldDB" id="A0A5P6PFG6"/>
<name>A0A5P6PFG6_9BRAD</name>
<gene>
    <name evidence="1" type="ORF">F8237_29055</name>
</gene>
<reference evidence="2" key="1">
    <citation type="submission" date="2019-10" db="EMBL/GenBank/DDBJ databases">
        <title>Complete Genome Sequence of Bradyrhizobium betae type strain PL7HG1T.</title>
        <authorList>
            <person name="Bromfield E.S.P."/>
            <person name="Cloutier S."/>
        </authorList>
    </citation>
    <scope>NUCLEOTIDE SEQUENCE [LARGE SCALE GENOMIC DNA]</scope>
    <source>
        <strain evidence="2">PL7HG1</strain>
    </source>
</reference>
<proteinExistence type="predicted"/>
<dbReference type="EMBL" id="CP044543">
    <property type="protein sequence ID" value="QFI76093.1"/>
    <property type="molecule type" value="Genomic_DNA"/>
</dbReference>
<dbReference type="RefSeq" id="WP_151649609.1">
    <property type="nucleotide sequence ID" value="NZ_CP044543.1"/>
</dbReference>
<accession>A0A5P6PFG6</accession>
<evidence type="ECO:0000313" key="1">
    <source>
        <dbReference type="EMBL" id="QFI76093.1"/>
    </source>
</evidence>
<dbReference type="KEGG" id="bbet:F8237_29055"/>
<organism evidence="1 2">
    <name type="scientific">Bradyrhizobium betae</name>
    <dbReference type="NCBI Taxonomy" id="244734"/>
    <lineage>
        <taxon>Bacteria</taxon>
        <taxon>Pseudomonadati</taxon>
        <taxon>Pseudomonadota</taxon>
        <taxon>Alphaproteobacteria</taxon>
        <taxon>Hyphomicrobiales</taxon>
        <taxon>Nitrobacteraceae</taxon>
        <taxon>Bradyrhizobium</taxon>
    </lineage>
</organism>
<sequence length="74" mass="8207">MKAAFPDARRVSALANHRRNALFRRVAQDAFADRHRLSAREKPAFAVVVVTRAVLGVVDPLPRARHDAMSVACE</sequence>